<dbReference type="EMBL" id="GG738847">
    <property type="protein sequence ID" value="EFC49556.1"/>
    <property type="molecule type" value="Genomic_DNA"/>
</dbReference>
<dbReference type="Gene3D" id="3.40.50.300">
    <property type="entry name" value="P-loop containing nucleotide triphosphate hydrolases"/>
    <property type="match status" value="1"/>
</dbReference>
<organism evidence="2">
    <name type="scientific">Naegleria gruberi</name>
    <name type="common">Amoeba</name>
    <dbReference type="NCBI Taxonomy" id="5762"/>
    <lineage>
        <taxon>Eukaryota</taxon>
        <taxon>Discoba</taxon>
        <taxon>Heterolobosea</taxon>
        <taxon>Tetramitia</taxon>
        <taxon>Eutetramitia</taxon>
        <taxon>Vahlkampfiidae</taxon>
        <taxon>Naegleria</taxon>
    </lineage>
</organism>
<sequence length="208" mass="24295">MNDMNNENVLFNKILIIGMKGVGKTKCILNYVYSNAFPYNHEIAIEDSYRKMSHYIEKFPVIVELFELIEINPISDYNLKYVNESNIVIVMCELYSEESVQYLESTLFPAMEDKIANLPTLIVINDKLNKENHTKKRIKKQNIKSILEKFKIHNYSFIDISTSNYSTIVNLFSHCTTIFAFTFQQNIELVEVILKKDKKLLSKNCVIN</sequence>
<dbReference type="AlphaFoldDB" id="D2V0P8"/>
<dbReference type="Proteomes" id="UP000006671">
    <property type="component" value="Unassembled WGS sequence"/>
</dbReference>
<dbReference type="InParanoid" id="D2V0P8"/>
<keyword evidence="2" id="KW-1185">Reference proteome</keyword>
<dbReference type="GeneID" id="8862832"/>
<accession>D2V0P8</accession>
<name>D2V0P8_NAEGR</name>
<dbReference type="VEuPathDB" id="AmoebaDB:NAEGRDRAFT_62369"/>
<protein>
    <submittedName>
        <fullName evidence="1">Predicted protein</fullName>
    </submittedName>
</protein>
<dbReference type="CDD" id="cd00882">
    <property type="entry name" value="Ras_like_GTPase"/>
    <property type="match status" value="1"/>
</dbReference>
<dbReference type="RefSeq" id="XP_002682300.1">
    <property type="nucleotide sequence ID" value="XM_002682254.1"/>
</dbReference>
<dbReference type="InterPro" id="IPR001806">
    <property type="entry name" value="Small_GTPase"/>
</dbReference>
<reference evidence="1 2" key="1">
    <citation type="journal article" date="2010" name="Cell">
        <title>The genome of Naegleria gruberi illuminates early eukaryotic versatility.</title>
        <authorList>
            <person name="Fritz-Laylin L.K."/>
            <person name="Prochnik S.E."/>
            <person name="Ginger M.L."/>
            <person name="Dacks J.B."/>
            <person name="Carpenter M.L."/>
            <person name="Field M.C."/>
            <person name="Kuo A."/>
            <person name="Paredez A."/>
            <person name="Chapman J."/>
            <person name="Pham J."/>
            <person name="Shu S."/>
            <person name="Neupane R."/>
            <person name="Cipriano M."/>
            <person name="Mancuso J."/>
            <person name="Tu H."/>
            <person name="Salamov A."/>
            <person name="Lindquist E."/>
            <person name="Shapiro H."/>
            <person name="Lucas S."/>
            <person name="Grigoriev I.V."/>
            <person name="Cande W.Z."/>
            <person name="Fulton C."/>
            <person name="Rokhsar D.S."/>
            <person name="Dawson S.C."/>
        </authorList>
    </citation>
    <scope>NUCLEOTIDE SEQUENCE [LARGE SCALE GENOMIC DNA]</scope>
    <source>
        <strain evidence="1 2">NEG-M</strain>
    </source>
</reference>
<dbReference type="SUPFAM" id="SSF52540">
    <property type="entry name" value="P-loop containing nucleoside triphosphate hydrolases"/>
    <property type="match status" value="1"/>
</dbReference>
<evidence type="ECO:0000313" key="2">
    <source>
        <dbReference type="Proteomes" id="UP000006671"/>
    </source>
</evidence>
<proteinExistence type="predicted"/>
<dbReference type="GO" id="GO:0003924">
    <property type="term" value="F:GTPase activity"/>
    <property type="evidence" value="ECO:0007669"/>
    <property type="project" value="InterPro"/>
</dbReference>
<gene>
    <name evidence="1" type="ORF">NAEGRDRAFT_62369</name>
</gene>
<dbReference type="InterPro" id="IPR027417">
    <property type="entry name" value="P-loop_NTPase"/>
</dbReference>
<evidence type="ECO:0000313" key="1">
    <source>
        <dbReference type="EMBL" id="EFC49556.1"/>
    </source>
</evidence>
<dbReference type="GO" id="GO:0005525">
    <property type="term" value="F:GTP binding"/>
    <property type="evidence" value="ECO:0007669"/>
    <property type="project" value="InterPro"/>
</dbReference>
<dbReference type="Pfam" id="PF00071">
    <property type="entry name" value="Ras"/>
    <property type="match status" value="1"/>
</dbReference>
<dbReference type="KEGG" id="ngr:NAEGRDRAFT_62369"/>